<evidence type="ECO:0000256" key="1">
    <source>
        <dbReference type="ARBA" id="ARBA00006484"/>
    </source>
</evidence>
<dbReference type="InterPro" id="IPR051122">
    <property type="entry name" value="SDR_DHRS6-like"/>
</dbReference>
<dbReference type="EMBL" id="JBHTHM010000012">
    <property type="protein sequence ID" value="MFD0782509.1"/>
    <property type="molecule type" value="Genomic_DNA"/>
</dbReference>
<dbReference type="PRINTS" id="PR00081">
    <property type="entry name" value="GDHRDH"/>
</dbReference>
<gene>
    <name evidence="3" type="ORF">ACFQZ8_01010</name>
</gene>
<dbReference type="PANTHER" id="PTHR43477">
    <property type="entry name" value="DIHYDROANTICAPSIN 7-DEHYDROGENASE"/>
    <property type="match status" value="1"/>
</dbReference>
<protein>
    <submittedName>
        <fullName evidence="3">SDR family oxidoreductase</fullName>
    </submittedName>
</protein>
<keyword evidence="2" id="KW-0560">Oxidoreductase</keyword>
<dbReference type="Pfam" id="PF13561">
    <property type="entry name" value="adh_short_C2"/>
    <property type="match status" value="1"/>
</dbReference>
<dbReference type="InterPro" id="IPR002347">
    <property type="entry name" value="SDR_fam"/>
</dbReference>
<evidence type="ECO:0000313" key="4">
    <source>
        <dbReference type="Proteomes" id="UP001597053"/>
    </source>
</evidence>
<dbReference type="Proteomes" id="UP001597053">
    <property type="component" value="Unassembled WGS sequence"/>
</dbReference>
<dbReference type="PANTHER" id="PTHR43477:SF1">
    <property type="entry name" value="DIHYDROANTICAPSIN 7-DEHYDROGENASE"/>
    <property type="match status" value="1"/>
</dbReference>
<dbReference type="SUPFAM" id="SSF51735">
    <property type="entry name" value="NAD(P)-binding Rossmann-fold domains"/>
    <property type="match status" value="1"/>
</dbReference>
<reference evidence="4" key="1">
    <citation type="journal article" date="2019" name="Int. J. Syst. Evol. Microbiol.">
        <title>The Global Catalogue of Microorganisms (GCM) 10K type strain sequencing project: providing services to taxonomists for standard genome sequencing and annotation.</title>
        <authorList>
            <consortium name="The Broad Institute Genomics Platform"/>
            <consortium name="The Broad Institute Genome Sequencing Center for Infectious Disease"/>
            <person name="Wu L."/>
            <person name="Ma J."/>
        </authorList>
    </citation>
    <scope>NUCLEOTIDE SEQUENCE [LARGE SCALE GENOMIC DNA]</scope>
    <source>
        <strain evidence="4">JCM 32148</strain>
    </source>
</reference>
<evidence type="ECO:0000256" key="2">
    <source>
        <dbReference type="ARBA" id="ARBA00023002"/>
    </source>
</evidence>
<dbReference type="InterPro" id="IPR036291">
    <property type="entry name" value="NAD(P)-bd_dom_sf"/>
</dbReference>
<evidence type="ECO:0000313" key="3">
    <source>
        <dbReference type="EMBL" id="MFD0782509.1"/>
    </source>
</evidence>
<dbReference type="Gene3D" id="3.40.50.720">
    <property type="entry name" value="NAD(P)-binding Rossmann-like Domain"/>
    <property type="match status" value="1"/>
</dbReference>
<accession>A0ABW2ZW64</accession>
<keyword evidence="4" id="KW-1185">Reference proteome</keyword>
<sequence length="237" mass="24179">MHKELKDRTVLVIGRGSGIARAVVSAVREAGATVVTASRNRDGLVAAYGDELTLETVDVTDEASVAGLAERLGHVDHVVSTASARARGALGDLQATAVLQSLSTKVLGPILLAKHFAPRMPQAGSFVFFSGATARKPVPGMLAVAATNGGVDAVTRALAVELAPLRVNAVAPGTVDSGAYDALGEQKKAELFAARSARNPAGRIGKPDDAARAVVYALTNTFTTGTTLAVDGGEVLV</sequence>
<comment type="similarity">
    <text evidence="1">Belongs to the short-chain dehydrogenases/reductases (SDR) family.</text>
</comment>
<name>A0ABW2ZW64_9ACTN</name>
<comment type="caution">
    <text evidence="3">The sequence shown here is derived from an EMBL/GenBank/DDBJ whole genome shotgun (WGS) entry which is preliminary data.</text>
</comment>
<proteinExistence type="inferred from homology"/>
<organism evidence="3 4">
    <name type="scientific">Micromonospora azadirachtae</name>
    <dbReference type="NCBI Taxonomy" id="1970735"/>
    <lineage>
        <taxon>Bacteria</taxon>
        <taxon>Bacillati</taxon>
        <taxon>Actinomycetota</taxon>
        <taxon>Actinomycetes</taxon>
        <taxon>Micromonosporales</taxon>
        <taxon>Micromonosporaceae</taxon>
        <taxon>Micromonospora</taxon>
    </lineage>
</organism>